<dbReference type="InParanoid" id="C1F196"/>
<evidence type="ECO:0000313" key="3">
    <source>
        <dbReference type="Proteomes" id="UP000002207"/>
    </source>
</evidence>
<dbReference type="Proteomes" id="UP000002207">
    <property type="component" value="Chromosome"/>
</dbReference>
<gene>
    <name evidence="2" type="ordered locus">ACP_2400</name>
</gene>
<evidence type="ECO:0008006" key="4">
    <source>
        <dbReference type="Google" id="ProtNLM"/>
    </source>
</evidence>
<dbReference type="Pfam" id="PF14060">
    <property type="entry name" value="DUF4252"/>
    <property type="match status" value="1"/>
</dbReference>
<sequence>MKSLMPTLLLLLAASPAFAQSAPAFPVQLQKELAARASDYTDVTLDKKMLSFASQFMDKSGQDQQTRQMLQNLKGIYVHTYTFAQPGAYTEADLEQIRSQFRGSEWVPMVRERSKNHSADTDVYMKMVNGQNEGMFVLDAEPKELDFVYIAGHIDPKDISGLGGNFGIPKMPAAASGKGGKQ</sequence>
<evidence type="ECO:0000313" key="2">
    <source>
        <dbReference type="EMBL" id="ACO34347.1"/>
    </source>
</evidence>
<dbReference type="AlphaFoldDB" id="C1F196"/>
<organism evidence="2 3">
    <name type="scientific">Acidobacterium capsulatum (strain ATCC 51196 / DSM 11244 / BCRC 80197 / JCM 7670 / NBRC 15755 / NCIMB 13165 / 161)</name>
    <dbReference type="NCBI Taxonomy" id="240015"/>
    <lineage>
        <taxon>Bacteria</taxon>
        <taxon>Pseudomonadati</taxon>
        <taxon>Acidobacteriota</taxon>
        <taxon>Terriglobia</taxon>
        <taxon>Terriglobales</taxon>
        <taxon>Acidobacteriaceae</taxon>
        <taxon>Acidobacterium</taxon>
    </lineage>
</organism>
<feature type="signal peptide" evidence="1">
    <location>
        <begin position="1"/>
        <end position="19"/>
    </location>
</feature>
<name>C1F196_ACIC5</name>
<accession>C1F196</accession>
<dbReference type="OrthoDB" id="123183at2"/>
<dbReference type="eggNOG" id="ENOG5032UFB">
    <property type="taxonomic scope" value="Bacteria"/>
</dbReference>
<proteinExistence type="predicted"/>
<reference evidence="2 3" key="1">
    <citation type="journal article" date="2009" name="Appl. Environ. Microbiol.">
        <title>Three genomes from the phylum Acidobacteria provide insight into the lifestyles of these microorganisms in soils.</title>
        <authorList>
            <person name="Ward N.L."/>
            <person name="Challacombe J.F."/>
            <person name="Janssen P.H."/>
            <person name="Henrissat B."/>
            <person name="Coutinho P.M."/>
            <person name="Wu M."/>
            <person name="Xie G."/>
            <person name="Haft D.H."/>
            <person name="Sait M."/>
            <person name="Badger J."/>
            <person name="Barabote R.D."/>
            <person name="Bradley B."/>
            <person name="Brettin T.S."/>
            <person name="Brinkac L.M."/>
            <person name="Bruce D."/>
            <person name="Creasy T."/>
            <person name="Daugherty S.C."/>
            <person name="Davidsen T.M."/>
            <person name="DeBoy R.T."/>
            <person name="Detter J.C."/>
            <person name="Dodson R.J."/>
            <person name="Durkin A.S."/>
            <person name="Ganapathy A."/>
            <person name="Gwinn-Giglio M."/>
            <person name="Han C.S."/>
            <person name="Khouri H."/>
            <person name="Kiss H."/>
            <person name="Kothari S.P."/>
            <person name="Madupu R."/>
            <person name="Nelson K.E."/>
            <person name="Nelson W.C."/>
            <person name="Paulsen I."/>
            <person name="Penn K."/>
            <person name="Ren Q."/>
            <person name="Rosovitz M.J."/>
            <person name="Selengut J.D."/>
            <person name="Shrivastava S."/>
            <person name="Sullivan S.A."/>
            <person name="Tapia R."/>
            <person name="Thompson L.S."/>
            <person name="Watkins K.L."/>
            <person name="Yang Q."/>
            <person name="Yu C."/>
            <person name="Zafar N."/>
            <person name="Zhou L."/>
            <person name="Kuske C.R."/>
        </authorList>
    </citation>
    <scope>NUCLEOTIDE SEQUENCE [LARGE SCALE GENOMIC DNA]</scope>
    <source>
        <strain evidence="3">ATCC 51196 / DSM 11244 / BCRC 80197 / JCM 7670 / NBRC 15755 / NCIMB 13165 / 161</strain>
    </source>
</reference>
<dbReference type="HOGENOM" id="CLU_126934_0_0_0"/>
<protein>
    <recommendedName>
        <fullName evidence="4">DUF4252 domain-containing protein</fullName>
    </recommendedName>
</protein>
<dbReference type="KEGG" id="aca:ACP_2400"/>
<keyword evidence="1" id="KW-0732">Signal</keyword>
<feature type="chain" id="PRO_5002907043" description="DUF4252 domain-containing protein" evidence="1">
    <location>
        <begin position="20"/>
        <end position="182"/>
    </location>
</feature>
<dbReference type="InterPro" id="IPR025348">
    <property type="entry name" value="DUF4252"/>
</dbReference>
<dbReference type="STRING" id="240015.ACP_2400"/>
<evidence type="ECO:0000256" key="1">
    <source>
        <dbReference type="SAM" id="SignalP"/>
    </source>
</evidence>
<keyword evidence="3" id="KW-1185">Reference proteome</keyword>
<dbReference type="EMBL" id="CP001472">
    <property type="protein sequence ID" value="ACO34347.1"/>
    <property type="molecule type" value="Genomic_DNA"/>
</dbReference>